<dbReference type="PROSITE" id="PS50801">
    <property type="entry name" value="STAS"/>
    <property type="match status" value="1"/>
</dbReference>
<evidence type="ECO:0000259" key="1">
    <source>
        <dbReference type="PROSITE" id="PS50801"/>
    </source>
</evidence>
<dbReference type="InterPro" id="IPR002645">
    <property type="entry name" value="STAS_dom"/>
</dbReference>
<dbReference type="EMBL" id="ANBP01000001">
    <property type="protein sequence ID" value="KAB7759574.1"/>
    <property type="molecule type" value="Genomic_DNA"/>
</dbReference>
<name>A0A5N5VC86_MYCPH</name>
<dbReference type="AlphaFoldDB" id="A0A5N5VC86"/>
<comment type="caution">
    <text evidence="2">The sequence shown here is derived from an EMBL/GenBank/DDBJ whole genome shotgun (WGS) entry which is preliminary data.</text>
</comment>
<dbReference type="CDD" id="cd07043">
    <property type="entry name" value="STAS_anti-anti-sigma_factors"/>
    <property type="match status" value="1"/>
</dbReference>
<dbReference type="GO" id="GO:0043856">
    <property type="term" value="F:anti-sigma factor antagonist activity"/>
    <property type="evidence" value="ECO:0007669"/>
    <property type="project" value="TreeGrafter"/>
</dbReference>
<accession>A0A5N5VC86</accession>
<evidence type="ECO:0000313" key="2">
    <source>
        <dbReference type="EMBL" id="KAB7759574.1"/>
    </source>
</evidence>
<proteinExistence type="predicted"/>
<sequence>MKITETRDATTARLEVAGDLEYGSTTDLVDAVAAQLRSGVQTVRLDLAGLTFCDSVGLSALLQMHRLTTAAGARLHLDNRPAHLDRVLELTGLLDYLTAESPEQSGLG</sequence>
<organism evidence="2 3">
    <name type="scientific">Mycolicibacterium phlei DSM 43239 = CCUG 21000</name>
    <dbReference type="NCBI Taxonomy" id="1226750"/>
    <lineage>
        <taxon>Bacteria</taxon>
        <taxon>Bacillati</taxon>
        <taxon>Actinomycetota</taxon>
        <taxon>Actinomycetes</taxon>
        <taxon>Mycobacteriales</taxon>
        <taxon>Mycobacteriaceae</taxon>
        <taxon>Mycolicibacterium</taxon>
    </lineage>
</organism>
<dbReference type="RefSeq" id="WP_003889115.1">
    <property type="nucleotide sequence ID" value="NZ_ANBO01000001.1"/>
</dbReference>
<evidence type="ECO:0000313" key="3">
    <source>
        <dbReference type="Proteomes" id="UP000325690"/>
    </source>
</evidence>
<dbReference type="GeneID" id="74305037"/>
<dbReference type="Pfam" id="PF13466">
    <property type="entry name" value="STAS_2"/>
    <property type="match status" value="1"/>
</dbReference>
<reference evidence="2 3" key="1">
    <citation type="submission" date="2012-10" db="EMBL/GenBank/DDBJ databases">
        <title>The draft sequence of the Mycobacterium pheli genome.</title>
        <authorList>
            <person name="Pettersson B.M.F."/>
            <person name="Das S."/>
            <person name="Dasgupta S."/>
            <person name="Bhattacharya A."/>
            <person name="Kirsebom L.A."/>
        </authorList>
    </citation>
    <scope>NUCLEOTIDE SEQUENCE [LARGE SCALE GENOMIC DNA]</scope>
    <source>
        <strain evidence="2 3">CCUG 21000</strain>
    </source>
</reference>
<dbReference type="InterPro" id="IPR058548">
    <property type="entry name" value="MlaB-like_STAS"/>
</dbReference>
<dbReference type="InterPro" id="IPR036513">
    <property type="entry name" value="STAS_dom_sf"/>
</dbReference>
<protein>
    <submittedName>
        <fullName evidence="2">Anti-sigma factor antagonist</fullName>
    </submittedName>
</protein>
<dbReference type="SUPFAM" id="SSF52091">
    <property type="entry name" value="SpoIIaa-like"/>
    <property type="match status" value="1"/>
</dbReference>
<feature type="domain" description="STAS" evidence="1">
    <location>
        <begin position="14"/>
        <end position="108"/>
    </location>
</feature>
<dbReference type="PANTHER" id="PTHR33495">
    <property type="entry name" value="ANTI-SIGMA FACTOR ANTAGONIST TM_1081-RELATED-RELATED"/>
    <property type="match status" value="1"/>
</dbReference>
<keyword evidence="3" id="KW-1185">Reference proteome</keyword>
<dbReference type="PANTHER" id="PTHR33495:SF2">
    <property type="entry name" value="ANTI-SIGMA FACTOR ANTAGONIST TM_1081-RELATED"/>
    <property type="match status" value="1"/>
</dbReference>
<dbReference type="Gene3D" id="3.30.750.24">
    <property type="entry name" value="STAS domain"/>
    <property type="match status" value="1"/>
</dbReference>
<gene>
    <name evidence="2" type="ORF">MPHL21000_00640</name>
</gene>
<dbReference type="Proteomes" id="UP000325690">
    <property type="component" value="Unassembled WGS sequence"/>
</dbReference>